<feature type="transmembrane region" description="Helical" evidence="1">
    <location>
        <begin position="262"/>
        <end position="282"/>
    </location>
</feature>
<sequence length="326" mass="37781">MDELMHWIWGNGVFYILYLLLIIVALNTTKHIIKAPLKEKLNQWQYKYRLRKIRTENNKSHVEFSSPFMKHIYLLAKTTSKENSEQDVISFVVITVLLFSFSFLMIFLKFNDAFFGLVIGLLIGSIPYMLLQIRLRKLRFLMGGEFLAIVQSLTQNYNAHHYDMYHALVATQKGIKDKTLRKIVLKLISDLQVSRNEEELRLSVKLFVYTAGSSWAKRLGNIIIKSYLHNENVLKTLLTLTSQIEGTEEMLEQEKSNTLDSVFNGFLTIPIFIMSIGLGYFVSGPQDWVQLQFGNQWTLSLFVICLVGVIFSVFIAMMLKRPKNDI</sequence>
<dbReference type="Proteomes" id="UP001145050">
    <property type="component" value="Unassembled WGS sequence"/>
</dbReference>
<protein>
    <submittedName>
        <fullName evidence="2">Uncharacterized protein</fullName>
    </submittedName>
</protein>
<gene>
    <name evidence="2" type="ORF">NC797_07250</name>
</gene>
<feature type="transmembrane region" description="Helical" evidence="1">
    <location>
        <begin position="88"/>
        <end position="107"/>
    </location>
</feature>
<dbReference type="RefSeq" id="WP_272436109.1">
    <property type="nucleotide sequence ID" value="NZ_JAMQKB010000005.1"/>
</dbReference>
<accession>A0A9X3WVQ6</accession>
<feature type="transmembrane region" description="Helical" evidence="1">
    <location>
        <begin position="297"/>
        <end position="319"/>
    </location>
</feature>
<feature type="transmembrane region" description="Helical" evidence="1">
    <location>
        <begin position="6"/>
        <end position="26"/>
    </location>
</feature>
<dbReference type="AlphaFoldDB" id="A0A9X3WVQ6"/>
<evidence type="ECO:0000313" key="2">
    <source>
        <dbReference type="EMBL" id="MDC3424304.1"/>
    </source>
</evidence>
<keyword evidence="3" id="KW-1185">Reference proteome</keyword>
<name>A0A9X3WVQ6_9BACI</name>
<evidence type="ECO:0000313" key="3">
    <source>
        <dbReference type="Proteomes" id="UP001145050"/>
    </source>
</evidence>
<organism evidence="2 3">
    <name type="scientific">Terrihalobacillus insolitus</name>
    <dbReference type="NCBI Taxonomy" id="2950438"/>
    <lineage>
        <taxon>Bacteria</taxon>
        <taxon>Bacillati</taxon>
        <taxon>Bacillota</taxon>
        <taxon>Bacilli</taxon>
        <taxon>Bacillales</taxon>
        <taxon>Bacillaceae</taxon>
        <taxon>Terrihalobacillus</taxon>
    </lineage>
</organism>
<keyword evidence="1" id="KW-0812">Transmembrane</keyword>
<evidence type="ECO:0000256" key="1">
    <source>
        <dbReference type="SAM" id="Phobius"/>
    </source>
</evidence>
<proteinExistence type="predicted"/>
<reference evidence="2" key="1">
    <citation type="submission" date="2022-06" db="EMBL/GenBank/DDBJ databases">
        <title>Aquibacillus sp. a new bacterium isolated from soil saline samples.</title>
        <authorList>
            <person name="Galisteo C."/>
            <person name="De La Haba R."/>
            <person name="Sanchez-Porro C."/>
            <person name="Ventosa A."/>
        </authorList>
    </citation>
    <scope>NUCLEOTIDE SEQUENCE</scope>
    <source>
        <strain evidence="2">3ASR75-11</strain>
    </source>
</reference>
<comment type="caution">
    <text evidence="2">The sequence shown here is derived from an EMBL/GenBank/DDBJ whole genome shotgun (WGS) entry which is preliminary data.</text>
</comment>
<feature type="transmembrane region" description="Helical" evidence="1">
    <location>
        <begin position="113"/>
        <end position="131"/>
    </location>
</feature>
<keyword evidence="1" id="KW-1133">Transmembrane helix</keyword>
<dbReference type="EMBL" id="JAMQKB010000005">
    <property type="protein sequence ID" value="MDC3424304.1"/>
    <property type="molecule type" value="Genomic_DNA"/>
</dbReference>
<keyword evidence="1" id="KW-0472">Membrane</keyword>